<dbReference type="KEGG" id="aacx:DEACI_3747"/>
<keyword evidence="4" id="KW-1185">Reference proteome</keyword>
<dbReference type="Pfam" id="PF07843">
    <property type="entry name" value="DUF1634"/>
    <property type="match status" value="1"/>
</dbReference>
<reference evidence="2" key="2">
    <citation type="submission" date="2020-01" db="EMBL/GenBank/DDBJ databases">
        <authorList>
            <person name="Hornung B."/>
        </authorList>
    </citation>
    <scope>NUCLEOTIDE SEQUENCE</scope>
    <source>
        <strain evidence="2">PacBioINE</strain>
    </source>
</reference>
<reference evidence="3" key="1">
    <citation type="submission" date="2014-11" db="EMBL/GenBank/DDBJ databases">
        <authorList>
            <person name="Hornung B.V."/>
        </authorList>
    </citation>
    <scope>NUCLEOTIDE SEQUENCE</scope>
    <source>
        <strain evidence="3">INE</strain>
    </source>
</reference>
<keyword evidence="1" id="KW-1133">Transmembrane helix</keyword>
<dbReference type="RefSeq" id="WP_240986221.1">
    <property type="nucleotide sequence ID" value="NZ_CDGJ01000003.1"/>
</dbReference>
<evidence type="ECO:0000256" key="1">
    <source>
        <dbReference type="SAM" id="Phobius"/>
    </source>
</evidence>
<dbReference type="EMBL" id="CDGJ01000003">
    <property type="protein sequence ID" value="CEJ05806.1"/>
    <property type="molecule type" value="Genomic_DNA"/>
</dbReference>
<evidence type="ECO:0000313" key="2">
    <source>
        <dbReference type="EMBL" id="CAA7602924.1"/>
    </source>
</evidence>
<feature type="transmembrane region" description="Helical" evidence="1">
    <location>
        <begin position="21"/>
        <end position="42"/>
    </location>
</feature>
<evidence type="ECO:0008006" key="5">
    <source>
        <dbReference type="Google" id="ProtNLM"/>
    </source>
</evidence>
<name>A0A8S0WQX5_9FIRM</name>
<gene>
    <name evidence="3" type="ORF">DEACI_0226</name>
    <name evidence="2" type="ORF">DEACI_3747</name>
</gene>
<evidence type="ECO:0000313" key="3">
    <source>
        <dbReference type="EMBL" id="CEJ05806.1"/>
    </source>
</evidence>
<proteinExistence type="predicted"/>
<feature type="transmembrane region" description="Helical" evidence="1">
    <location>
        <begin position="102"/>
        <end position="121"/>
    </location>
</feature>
<dbReference type="Proteomes" id="UP000836597">
    <property type="component" value="Chromosome"/>
</dbReference>
<sequence>MDKKAGGQANLFDAELFISSSLRFGVYFSAIVMALGLVLLFVRGASGYPADVFPTSLPLLWAGLLLFKPAAIITLGLVLLIATPVFRVAASVLLFLMEKDHLYTFITLFVLAVLITSFLIGKSL</sequence>
<dbReference type="AlphaFoldDB" id="A0A8S0WQX5"/>
<evidence type="ECO:0000313" key="4">
    <source>
        <dbReference type="Proteomes" id="UP001071230"/>
    </source>
</evidence>
<organism evidence="2">
    <name type="scientific">Acididesulfobacillus acetoxydans</name>
    <dbReference type="NCBI Taxonomy" id="1561005"/>
    <lineage>
        <taxon>Bacteria</taxon>
        <taxon>Bacillati</taxon>
        <taxon>Bacillota</taxon>
        <taxon>Clostridia</taxon>
        <taxon>Eubacteriales</taxon>
        <taxon>Peptococcaceae</taxon>
        <taxon>Acididesulfobacillus</taxon>
    </lineage>
</organism>
<keyword evidence="1" id="KW-0472">Membrane</keyword>
<dbReference type="Proteomes" id="UP001071230">
    <property type="component" value="Unassembled WGS sequence"/>
</dbReference>
<dbReference type="EMBL" id="LR746496">
    <property type="protein sequence ID" value="CAA7602924.1"/>
    <property type="molecule type" value="Genomic_DNA"/>
</dbReference>
<accession>A0A8S0WQX5</accession>
<keyword evidence="1" id="KW-0812">Transmembrane</keyword>
<dbReference type="InterPro" id="IPR012861">
    <property type="entry name" value="DUF1634"/>
</dbReference>
<protein>
    <recommendedName>
        <fullName evidence="5">DUF1634 domain-containing protein</fullName>
    </recommendedName>
</protein>